<dbReference type="Proteomes" id="UP000051494">
    <property type="component" value="Unassembled WGS sequence"/>
</dbReference>
<sequence>MPFPIISFDATVELTQTQYYLKAAIELLGAEAFEGPGRDYNGFPEILFRAANLGEYLNKSETASIMLFHQIVRHPEREYTYRNFNSAMTFGSFVASNLLISTVLNRYQGNPNFNKILAYHLLKSATNAYNAAALHYQDNATEQSIQECHQLLIYAYSLLNACEFLCPDAIEQDPYLQKTHHTLLENFIAAKEELQAKGVVLEVNELNTLVEKRNTIEERMFRNTKARVIFTPELKWAQRLNPSALAELIHIIQEIQAGNLPRQQIALYLSHSVGHAITLDISKNNNSQKIEIIALESTCNWQFVDALQKITDALTKSEIKHNIIACQTGLQKDGMSCTAYVLCFLSLLAKTSFQELSQKTASFHAQPDFFISSQLGSQSMSTIPNVRWFDVTALGKKAVMMGQSFTKMRSDLQKLFPDLEHKKIETMIADLKRHYNIDSKEIDSYIDYKRREYKAIASGQPFKHISWDGIAAKLTGTSQKIPPTREVALRRLAAGFGTVQELEYLISSMEALSLSCQDSGEKGYTPLHHAVKNAKEKRAFLLLSSGADPDIADKTPEHKTARQYAEALETTQPSYIKTKLAQ</sequence>
<evidence type="ECO:0000313" key="4">
    <source>
        <dbReference type="Proteomes" id="UP000051494"/>
    </source>
</evidence>
<dbReference type="Pfam" id="PF00023">
    <property type="entry name" value="Ank"/>
    <property type="match status" value="1"/>
</dbReference>
<dbReference type="PROSITE" id="PS50297">
    <property type="entry name" value="ANK_REP_REGION"/>
    <property type="match status" value="1"/>
</dbReference>
<evidence type="ECO:0000256" key="1">
    <source>
        <dbReference type="PROSITE-ProRule" id="PRU00023"/>
    </source>
</evidence>
<evidence type="ECO:0000313" key="2">
    <source>
        <dbReference type="EMBL" id="KRG19279.1"/>
    </source>
</evidence>
<dbReference type="InterPro" id="IPR002110">
    <property type="entry name" value="Ankyrin_rpt"/>
</dbReference>
<dbReference type="AlphaFoldDB" id="A0A0Q9YFC7"/>
<dbReference type="InterPro" id="IPR036770">
    <property type="entry name" value="Ankyrin_rpt-contain_sf"/>
</dbReference>
<dbReference type="PROSITE" id="PS50088">
    <property type="entry name" value="ANK_REPEAT"/>
    <property type="match status" value="1"/>
</dbReference>
<dbReference type="EMBL" id="LKHV02000001">
    <property type="protein sequence ID" value="MCS5708893.1"/>
    <property type="molecule type" value="Genomic_DNA"/>
</dbReference>
<reference evidence="3" key="3">
    <citation type="submission" date="2021-06" db="EMBL/GenBank/DDBJ databases">
        <title>Genomic Description and Analysis of Intracellular Bacteria, Candidatus Berkiella cookevillensis and Candidatus Berkiella aquae.</title>
        <authorList>
            <person name="Kidane D.T."/>
            <person name="Mehari Y.T."/>
            <person name="Rice F.C."/>
            <person name="Arivett B.A."/>
            <person name="Farone A.L."/>
            <person name="Berk S.G."/>
            <person name="Farone M.B."/>
        </authorList>
    </citation>
    <scope>NUCLEOTIDE SEQUENCE</scope>
    <source>
        <strain evidence="3">CC99</strain>
    </source>
</reference>
<dbReference type="SMART" id="SM00248">
    <property type="entry name" value="ANK"/>
    <property type="match status" value="1"/>
</dbReference>
<keyword evidence="1" id="KW-0040">ANK repeat</keyword>
<dbReference type="SUPFAM" id="SSF48403">
    <property type="entry name" value="Ankyrin repeat"/>
    <property type="match status" value="1"/>
</dbReference>
<dbReference type="Gene3D" id="1.25.40.20">
    <property type="entry name" value="Ankyrin repeat-containing domain"/>
    <property type="match status" value="1"/>
</dbReference>
<feature type="repeat" description="ANK" evidence="1">
    <location>
        <begin position="522"/>
        <end position="554"/>
    </location>
</feature>
<protein>
    <submittedName>
        <fullName evidence="2">Ankyrin repeats (3 copies)</fullName>
    </submittedName>
</protein>
<gene>
    <name evidence="2" type="ORF">CC99x_00801</name>
    <name evidence="3" type="ORF">CC99x_008235</name>
</gene>
<keyword evidence="4" id="KW-1185">Reference proteome</keyword>
<comment type="caution">
    <text evidence="2">The sequence shown here is derived from an EMBL/GenBank/DDBJ whole genome shotgun (WGS) entry which is preliminary data.</text>
</comment>
<dbReference type="OrthoDB" id="5654206at2"/>
<dbReference type="EMBL" id="LKHV01000003">
    <property type="protein sequence ID" value="KRG19279.1"/>
    <property type="molecule type" value="Genomic_DNA"/>
</dbReference>
<organism evidence="2">
    <name type="scientific">Candidatus Berkiella cookevillensis</name>
    <dbReference type="NCBI Taxonomy" id="437022"/>
    <lineage>
        <taxon>Bacteria</taxon>
        <taxon>Pseudomonadati</taxon>
        <taxon>Pseudomonadota</taxon>
        <taxon>Gammaproteobacteria</taxon>
        <taxon>Candidatus Berkiellales</taxon>
        <taxon>Candidatus Berkiellaceae</taxon>
        <taxon>Candidatus Berkiella</taxon>
    </lineage>
</organism>
<dbReference type="RefSeq" id="WP_057623932.1">
    <property type="nucleotide sequence ID" value="NZ_LKHV02000001.1"/>
</dbReference>
<name>A0A0Q9YFC7_9GAMM</name>
<reference evidence="2" key="1">
    <citation type="submission" date="2015-09" db="EMBL/GenBank/DDBJ databases">
        <title>Draft Genome Sequences of Two Novel Amoeba-resistant Intranuclear Bacteria, Candidatus Berkiella cookevillensis and Candidatus Berkiella aquae.</title>
        <authorList>
            <person name="Mehari Y.T."/>
            <person name="Arivett B.A."/>
            <person name="Farone A.L."/>
            <person name="Gunderson J.H."/>
            <person name="Farone M.B."/>
        </authorList>
    </citation>
    <scope>NUCLEOTIDE SEQUENCE [LARGE SCALE GENOMIC DNA]</scope>
    <source>
        <strain evidence="2">CC99</strain>
    </source>
</reference>
<proteinExistence type="predicted"/>
<accession>A0A0Q9YFC7</accession>
<evidence type="ECO:0000313" key="3">
    <source>
        <dbReference type="EMBL" id="MCS5708893.1"/>
    </source>
</evidence>
<reference evidence="3" key="2">
    <citation type="journal article" date="2016" name="Genome Announc.">
        <title>Draft Genome Sequences of Two Novel Amoeba-Resistant Intranuclear Bacteria, 'Candidatus Berkiella cookevillensis' and 'Candidatus Berkiella aquae'.</title>
        <authorList>
            <person name="Mehari Y.T."/>
            <person name="Arivett B.A."/>
            <person name="Farone A.L."/>
            <person name="Gunderson J.H."/>
            <person name="Farone M.B."/>
        </authorList>
    </citation>
    <scope>NUCLEOTIDE SEQUENCE</scope>
    <source>
        <strain evidence="3">CC99</strain>
    </source>
</reference>